<evidence type="ECO:0000256" key="1">
    <source>
        <dbReference type="ARBA" id="ARBA00022676"/>
    </source>
</evidence>
<evidence type="ECO:0000256" key="2">
    <source>
        <dbReference type="ARBA" id="ARBA00022679"/>
    </source>
</evidence>
<dbReference type="Proteomes" id="UP000199058">
    <property type="component" value="Unassembled WGS sequence"/>
</dbReference>
<dbReference type="GO" id="GO:0005829">
    <property type="term" value="C:cytosol"/>
    <property type="evidence" value="ECO:0007669"/>
    <property type="project" value="TreeGrafter"/>
</dbReference>
<dbReference type="PANTHER" id="PTHR30160:SF21">
    <property type="entry name" value="LIPOPOLYSACCHARIDE CORE HEPTOSYLTRANSFERASE OPSX"/>
    <property type="match status" value="1"/>
</dbReference>
<organism evidence="3 4">
    <name type="scientific">Marinospirillum celere</name>
    <dbReference type="NCBI Taxonomy" id="1122252"/>
    <lineage>
        <taxon>Bacteria</taxon>
        <taxon>Pseudomonadati</taxon>
        <taxon>Pseudomonadota</taxon>
        <taxon>Gammaproteobacteria</taxon>
        <taxon>Oceanospirillales</taxon>
        <taxon>Oceanospirillaceae</taxon>
        <taxon>Marinospirillum</taxon>
    </lineage>
</organism>
<dbReference type="InterPro" id="IPR051199">
    <property type="entry name" value="LPS_LOS_Heptosyltrfase"/>
</dbReference>
<dbReference type="CDD" id="cd03789">
    <property type="entry name" value="GT9_LPS_heptosyltransferase"/>
    <property type="match status" value="1"/>
</dbReference>
<gene>
    <name evidence="3" type="ORF">SAMN05660443_2252</name>
</gene>
<dbReference type="GO" id="GO:0008713">
    <property type="term" value="F:ADP-heptose-lipopolysaccharide heptosyltransferase activity"/>
    <property type="evidence" value="ECO:0007669"/>
    <property type="project" value="TreeGrafter"/>
</dbReference>
<name>A0A1I1I7Y5_9GAMM</name>
<sequence>MRDLCILRLSALGDVCNLVPSVRALQTAQPELKITWIIGRAEYSLLEGLEGVDFLVYDKKTGLAGMAALRKKLLAQRNGQPFDVLLHMQAALRASLLSRFIPARRRIGFDAERAKDFQNWFVHEQLAANPRQHVGEGFLDFVRHLGVQPGPLQWGIPLPQTAVDEARRWQPEDQAYLVLSPCSSNRARNWRNWSNQGYAALVDYAYENYGLQTLLTGGPTELEQETAKTIAELAKAPVINATGQTSLKALLCLIRDARLVVAPDSGPIHMAVAMQTPPLGLYATSNPDRTGPWLGREFVANRYPEAVKHFLDRDVNQVGWGQRVRDPAALDLITQEDVQQRLDAIMNSKEKLA</sequence>
<reference evidence="3 4" key="1">
    <citation type="submission" date="2016-10" db="EMBL/GenBank/DDBJ databases">
        <authorList>
            <person name="de Groot N.N."/>
        </authorList>
    </citation>
    <scope>NUCLEOTIDE SEQUENCE [LARGE SCALE GENOMIC DNA]</scope>
    <source>
        <strain evidence="3 4">DSM 18438</strain>
    </source>
</reference>
<accession>A0A1I1I7Y5</accession>
<dbReference type="Gene3D" id="3.40.50.2000">
    <property type="entry name" value="Glycogen Phosphorylase B"/>
    <property type="match status" value="2"/>
</dbReference>
<dbReference type="Pfam" id="PF01075">
    <property type="entry name" value="Glyco_transf_9"/>
    <property type="match status" value="1"/>
</dbReference>
<dbReference type="STRING" id="1122252.SAMN05660443_2252"/>
<dbReference type="EMBL" id="FOLH01000004">
    <property type="protein sequence ID" value="SFC32171.1"/>
    <property type="molecule type" value="Genomic_DNA"/>
</dbReference>
<dbReference type="GO" id="GO:0009244">
    <property type="term" value="P:lipopolysaccharide core region biosynthetic process"/>
    <property type="evidence" value="ECO:0007669"/>
    <property type="project" value="TreeGrafter"/>
</dbReference>
<evidence type="ECO:0000313" key="4">
    <source>
        <dbReference type="Proteomes" id="UP000199058"/>
    </source>
</evidence>
<proteinExistence type="predicted"/>
<protein>
    <submittedName>
        <fullName evidence="3">Heptosyltransferase I</fullName>
    </submittedName>
</protein>
<evidence type="ECO:0000313" key="3">
    <source>
        <dbReference type="EMBL" id="SFC32171.1"/>
    </source>
</evidence>
<dbReference type="SUPFAM" id="SSF53756">
    <property type="entry name" value="UDP-Glycosyltransferase/glycogen phosphorylase"/>
    <property type="match status" value="1"/>
</dbReference>
<keyword evidence="4" id="KW-1185">Reference proteome</keyword>
<dbReference type="PANTHER" id="PTHR30160">
    <property type="entry name" value="TETRAACYLDISACCHARIDE 4'-KINASE-RELATED"/>
    <property type="match status" value="1"/>
</dbReference>
<keyword evidence="1" id="KW-0328">Glycosyltransferase</keyword>
<dbReference type="AlphaFoldDB" id="A0A1I1I7Y5"/>
<keyword evidence="2 3" id="KW-0808">Transferase</keyword>
<dbReference type="InterPro" id="IPR002201">
    <property type="entry name" value="Glyco_trans_9"/>
</dbReference>